<protein>
    <submittedName>
        <fullName evidence="10">ATP-dependent DNA helicase RecG</fullName>
    </submittedName>
</protein>
<dbReference type="GO" id="GO:0003678">
    <property type="term" value="F:DNA helicase activity"/>
    <property type="evidence" value="ECO:0007669"/>
    <property type="project" value="TreeGrafter"/>
</dbReference>
<dbReference type="Pfam" id="PF00271">
    <property type="entry name" value="Helicase_C"/>
    <property type="match status" value="1"/>
</dbReference>
<keyword evidence="7" id="KW-0234">DNA repair</keyword>
<evidence type="ECO:0000259" key="9">
    <source>
        <dbReference type="PROSITE" id="PS51194"/>
    </source>
</evidence>
<dbReference type="GO" id="GO:0016787">
    <property type="term" value="F:hydrolase activity"/>
    <property type="evidence" value="ECO:0007669"/>
    <property type="project" value="UniProtKB-KW"/>
</dbReference>
<comment type="caution">
    <text evidence="10">The sequence shown here is derived from an EMBL/GenBank/DDBJ whole genome shotgun (WGS) entry which is preliminary data.</text>
</comment>
<evidence type="ECO:0000256" key="5">
    <source>
        <dbReference type="ARBA" id="ARBA00022840"/>
    </source>
</evidence>
<gene>
    <name evidence="10" type="ORF">GCM10009069_04100</name>
</gene>
<feature type="domain" description="Helicase C-terminal" evidence="9">
    <location>
        <begin position="471"/>
        <end position="626"/>
    </location>
</feature>
<keyword evidence="2" id="KW-0227">DNA damage</keyword>
<dbReference type="NCBIfam" id="NF008164">
    <property type="entry name" value="PRK10917.1-2"/>
    <property type="match status" value="1"/>
</dbReference>
<dbReference type="SUPFAM" id="SSF52540">
    <property type="entry name" value="P-loop containing nucleoside triphosphate hydrolases"/>
    <property type="match status" value="2"/>
</dbReference>
<dbReference type="InterPro" id="IPR012340">
    <property type="entry name" value="NA-bd_OB-fold"/>
</dbReference>
<keyword evidence="1" id="KW-0547">Nucleotide-binding</keyword>
<dbReference type="CDD" id="cd17992">
    <property type="entry name" value="DEXHc_RecG"/>
    <property type="match status" value="1"/>
</dbReference>
<evidence type="ECO:0000256" key="7">
    <source>
        <dbReference type="ARBA" id="ARBA00023204"/>
    </source>
</evidence>
<feature type="domain" description="Helicase ATP-binding" evidence="8">
    <location>
        <begin position="287"/>
        <end position="448"/>
    </location>
</feature>
<dbReference type="Gene3D" id="3.40.50.300">
    <property type="entry name" value="P-loop containing nucleotide triphosphate hydrolases"/>
    <property type="match status" value="2"/>
</dbReference>
<evidence type="ECO:0000313" key="11">
    <source>
        <dbReference type="Proteomes" id="UP000634004"/>
    </source>
</evidence>
<dbReference type="GO" id="GO:0003677">
    <property type="term" value="F:DNA binding"/>
    <property type="evidence" value="ECO:0007669"/>
    <property type="project" value="UniProtKB-KW"/>
</dbReference>
<dbReference type="InterPro" id="IPR014001">
    <property type="entry name" value="Helicase_ATP-bd"/>
</dbReference>
<dbReference type="SMART" id="SM00490">
    <property type="entry name" value="HELICc"/>
    <property type="match status" value="1"/>
</dbReference>
<keyword evidence="5" id="KW-0067">ATP-binding</keyword>
<dbReference type="GO" id="GO:0005524">
    <property type="term" value="F:ATP binding"/>
    <property type="evidence" value="ECO:0007669"/>
    <property type="project" value="UniProtKB-KW"/>
</dbReference>
<evidence type="ECO:0000256" key="3">
    <source>
        <dbReference type="ARBA" id="ARBA00022801"/>
    </source>
</evidence>
<evidence type="ECO:0000256" key="4">
    <source>
        <dbReference type="ARBA" id="ARBA00022806"/>
    </source>
</evidence>
<name>A0A8J3CLG4_9PROT</name>
<dbReference type="Pfam" id="PF19833">
    <property type="entry name" value="RecG_dom3_C"/>
    <property type="match status" value="1"/>
</dbReference>
<sequence length="700" mass="76569">MRPAILNPWFTNVRSLTGVGDKVGEGLERAFSVRNPARLRDLLLTPPSSLIDRSNRPGIAGAMQGDVATILITVGRHTPGKTRSQPYRIRVYDETGEMTLVFFKAYGSTLERQFPEGAQKLISGKVEIYNAEAQMSHPDYVLDPEHADDLPKFEPVYPLTAGLSPKVARKSVWSALKTVGLGQALPEWIDSHFLKQNDWPSFNEAILRLHQPNHIIDASPSAPPLKRLAYDELLAKQVAMALVREHNRALKGDALIAKGEYVEDVLRASPFPPTGAQARAFEEIKADMSTESRMARLLQGDVGAGKTFVAALASAYACEAGAQVAVMAPTEILARQHADTLSAMLEPAGLVVEALTGRDKGQARKAINGGLSEGHIDVVVGTHALFQDGVEFDRLGLVIIDEQHRFGVRDRLRLTEKGNAPDLLVMTATPIPRTLALTSYGDLDISILDEKPAGRQPIETVALPLQRLDDVIDAAGRAVKKGDQVYWVCPLVEDSEVSDLSSAEDRHRQLTAIFGNRIGLLHGRMSASDKETISKTFKAGGYDILVATTVIEVGVDAPNATVMVIEHAERFGLAQLHQLRGRVGRGDKKSSCILLYKSPLSHNGKERLNILRESEDGFLIAEKDWELRGSGDLLGSAQSGVPRFRLANLDKHRDLLETATQDARLLIQQDPALKSDRGKAARVLLYLFEQDYGIAMMRAG</sequence>
<dbReference type="CDD" id="cd04488">
    <property type="entry name" value="RecG_wedge_OBF"/>
    <property type="match status" value="1"/>
</dbReference>
<dbReference type="InterPro" id="IPR011545">
    <property type="entry name" value="DEAD/DEAH_box_helicase_dom"/>
</dbReference>
<dbReference type="InterPro" id="IPR027417">
    <property type="entry name" value="P-loop_NTPase"/>
</dbReference>
<dbReference type="SUPFAM" id="SSF50249">
    <property type="entry name" value="Nucleic acid-binding proteins"/>
    <property type="match status" value="1"/>
</dbReference>
<dbReference type="EMBL" id="BMZH01000001">
    <property type="protein sequence ID" value="GHA83939.1"/>
    <property type="molecule type" value="Genomic_DNA"/>
</dbReference>
<dbReference type="InterPro" id="IPR045562">
    <property type="entry name" value="RecG_dom3_C"/>
</dbReference>
<dbReference type="Pfam" id="PF00270">
    <property type="entry name" value="DEAD"/>
    <property type="match status" value="1"/>
</dbReference>
<reference evidence="10" key="2">
    <citation type="submission" date="2020-09" db="EMBL/GenBank/DDBJ databases">
        <authorList>
            <person name="Sun Q."/>
            <person name="Kim S."/>
        </authorList>
    </citation>
    <scope>NUCLEOTIDE SEQUENCE</scope>
    <source>
        <strain evidence="10">KCTC 32513</strain>
    </source>
</reference>
<evidence type="ECO:0000256" key="6">
    <source>
        <dbReference type="ARBA" id="ARBA00023125"/>
    </source>
</evidence>
<reference evidence="10" key="1">
    <citation type="journal article" date="2014" name="Int. J. Syst. Evol. Microbiol.">
        <title>Complete genome sequence of Corynebacterium casei LMG S-19264T (=DSM 44701T), isolated from a smear-ripened cheese.</title>
        <authorList>
            <consortium name="US DOE Joint Genome Institute (JGI-PGF)"/>
            <person name="Walter F."/>
            <person name="Albersmeier A."/>
            <person name="Kalinowski J."/>
            <person name="Ruckert C."/>
        </authorList>
    </citation>
    <scope>NUCLEOTIDE SEQUENCE</scope>
    <source>
        <strain evidence="10">KCTC 32513</strain>
    </source>
</reference>
<dbReference type="NCBIfam" id="NF008168">
    <property type="entry name" value="PRK10917.2-2"/>
    <property type="match status" value="1"/>
</dbReference>
<keyword evidence="4 10" id="KW-0347">Helicase</keyword>
<dbReference type="Proteomes" id="UP000634004">
    <property type="component" value="Unassembled WGS sequence"/>
</dbReference>
<keyword evidence="11" id="KW-1185">Reference proteome</keyword>
<dbReference type="SMART" id="SM00487">
    <property type="entry name" value="DEXDc"/>
    <property type="match status" value="1"/>
</dbReference>
<evidence type="ECO:0000256" key="1">
    <source>
        <dbReference type="ARBA" id="ARBA00022741"/>
    </source>
</evidence>
<dbReference type="Gene3D" id="2.40.50.140">
    <property type="entry name" value="Nucleic acid-binding proteins"/>
    <property type="match status" value="1"/>
</dbReference>
<evidence type="ECO:0000259" key="8">
    <source>
        <dbReference type="PROSITE" id="PS51192"/>
    </source>
</evidence>
<keyword evidence="6" id="KW-0238">DNA-binding</keyword>
<organism evidence="10 11">
    <name type="scientific">Algimonas arctica</name>
    <dbReference type="NCBI Taxonomy" id="1479486"/>
    <lineage>
        <taxon>Bacteria</taxon>
        <taxon>Pseudomonadati</taxon>
        <taxon>Pseudomonadota</taxon>
        <taxon>Alphaproteobacteria</taxon>
        <taxon>Maricaulales</taxon>
        <taxon>Robiginitomaculaceae</taxon>
        <taxon>Algimonas</taxon>
    </lineage>
</organism>
<dbReference type="AlphaFoldDB" id="A0A8J3CLG4"/>
<proteinExistence type="predicted"/>
<dbReference type="PANTHER" id="PTHR47964:SF1">
    <property type="entry name" value="ATP-DEPENDENT DNA HELICASE HOMOLOG RECG, CHLOROPLASTIC"/>
    <property type="match status" value="1"/>
</dbReference>
<dbReference type="InterPro" id="IPR001650">
    <property type="entry name" value="Helicase_C-like"/>
</dbReference>
<evidence type="ECO:0000256" key="2">
    <source>
        <dbReference type="ARBA" id="ARBA00022763"/>
    </source>
</evidence>
<accession>A0A8J3CLG4</accession>
<dbReference type="PROSITE" id="PS51194">
    <property type="entry name" value="HELICASE_CTER"/>
    <property type="match status" value="1"/>
</dbReference>
<dbReference type="InterPro" id="IPR047112">
    <property type="entry name" value="RecG/Mfd"/>
</dbReference>
<dbReference type="PROSITE" id="PS51192">
    <property type="entry name" value="HELICASE_ATP_BIND_1"/>
    <property type="match status" value="1"/>
</dbReference>
<dbReference type="GO" id="GO:0006281">
    <property type="term" value="P:DNA repair"/>
    <property type="evidence" value="ECO:0007669"/>
    <property type="project" value="UniProtKB-KW"/>
</dbReference>
<keyword evidence="3" id="KW-0378">Hydrolase</keyword>
<dbReference type="PANTHER" id="PTHR47964">
    <property type="entry name" value="ATP-DEPENDENT DNA HELICASE HOMOLOG RECG, CHLOROPLASTIC"/>
    <property type="match status" value="1"/>
</dbReference>
<evidence type="ECO:0000313" key="10">
    <source>
        <dbReference type="EMBL" id="GHA83939.1"/>
    </source>
</evidence>